<gene>
    <name evidence="2" type="ORF">DOS84_12600</name>
</gene>
<keyword evidence="1" id="KW-0732">Signal</keyword>
<dbReference type="OrthoDB" id="978645at2"/>
<keyword evidence="3" id="KW-1185">Reference proteome</keyword>
<organism evidence="2 3">
    <name type="scientific">Flavobacterium aquariorum</name>
    <dbReference type="NCBI Taxonomy" id="2217670"/>
    <lineage>
        <taxon>Bacteria</taxon>
        <taxon>Pseudomonadati</taxon>
        <taxon>Bacteroidota</taxon>
        <taxon>Flavobacteriia</taxon>
        <taxon>Flavobacteriales</taxon>
        <taxon>Flavobacteriaceae</taxon>
        <taxon>Flavobacterium</taxon>
    </lineage>
</organism>
<dbReference type="RefSeq" id="WP_111410510.1">
    <property type="nucleotide sequence ID" value="NZ_QKXH01000007.1"/>
</dbReference>
<reference evidence="2 3" key="1">
    <citation type="submission" date="2018-06" db="EMBL/GenBank/DDBJ databases">
        <title>Flavobacterium sp IMCC34762, genome.</title>
        <authorList>
            <person name="Joung Y."/>
            <person name="Cho J."/>
            <person name="Song J."/>
        </authorList>
    </citation>
    <scope>NUCLEOTIDE SEQUENCE [LARGE SCALE GENOMIC DNA]</scope>
    <source>
        <strain evidence="2 3">IMCC34762</strain>
    </source>
</reference>
<name>A0A2W7TSL6_9FLAO</name>
<dbReference type="Gene3D" id="2.40.160.20">
    <property type="match status" value="1"/>
</dbReference>
<dbReference type="EMBL" id="QKXH01000007">
    <property type="protein sequence ID" value="PZX93231.1"/>
    <property type="molecule type" value="Genomic_DNA"/>
</dbReference>
<accession>A0A2W7TSL6</accession>
<evidence type="ECO:0000256" key="1">
    <source>
        <dbReference type="SAM" id="SignalP"/>
    </source>
</evidence>
<dbReference type="SUPFAM" id="SSF56925">
    <property type="entry name" value="OMPA-like"/>
    <property type="match status" value="1"/>
</dbReference>
<feature type="signal peptide" evidence="1">
    <location>
        <begin position="1"/>
        <end position="20"/>
    </location>
</feature>
<comment type="caution">
    <text evidence="2">The sequence shown here is derived from an EMBL/GenBank/DDBJ whole genome shotgun (WGS) entry which is preliminary data.</text>
</comment>
<evidence type="ECO:0008006" key="4">
    <source>
        <dbReference type="Google" id="ProtNLM"/>
    </source>
</evidence>
<evidence type="ECO:0000313" key="3">
    <source>
        <dbReference type="Proteomes" id="UP000249177"/>
    </source>
</evidence>
<dbReference type="InterPro" id="IPR011250">
    <property type="entry name" value="OMP/PagP_B-barrel"/>
</dbReference>
<dbReference type="Proteomes" id="UP000249177">
    <property type="component" value="Unassembled WGS sequence"/>
</dbReference>
<feature type="chain" id="PRO_5016099134" description="Outer membrane protein beta-barrel domain-containing protein" evidence="1">
    <location>
        <begin position="21"/>
        <end position="172"/>
    </location>
</feature>
<evidence type="ECO:0000313" key="2">
    <source>
        <dbReference type="EMBL" id="PZX93231.1"/>
    </source>
</evidence>
<sequence>MKKSYYFLYLLIGLAFSSQAQDSIPKQDNISKNAIGLRFGNNHGLGVEISYQKKLSLKNRLELDLGFSNDNNTDAIKLSGIYQWYWNIEKELDWFAGLGGGLGSWNTNDNYNNGYGSDNGIFAVINGDVGIEYNFKEIPIQVAIDLRPEFVFNNYQKNDFGINAGLAMRYKF</sequence>
<proteinExistence type="predicted"/>
<dbReference type="AlphaFoldDB" id="A0A2W7TSL6"/>
<protein>
    <recommendedName>
        <fullName evidence="4">Outer membrane protein beta-barrel domain-containing protein</fullName>
    </recommendedName>
</protein>